<feature type="transmembrane region" description="Helical" evidence="1">
    <location>
        <begin position="75"/>
        <end position="93"/>
    </location>
</feature>
<keyword evidence="1" id="KW-0812">Transmembrane</keyword>
<dbReference type="Proteomes" id="UP001518680">
    <property type="component" value="Unassembled WGS sequence"/>
</dbReference>
<feature type="transmembrane region" description="Helical" evidence="1">
    <location>
        <begin position="140"/>
        <end position="161"/>
    </location>
</feature>
<protein>
    <submittedName>
        <fullName evidence="5">DUF1648 domain-containing protein</fullName>
    </submittedName>
</protein>
<evidence type="ECO:0000313" key="6">
    <source>
        <dbReference type="Proteomes" id="UP000270649"/>
    </source>
</evidence>
<feature type="transmembrane region" description="Helical" evidence="1">
    <location>
        <begin position="266"/>
        <end position="290"/>
    </location>
</feature>
<dbReference type="AlphaFoldDB" id="A0A3M0G8N8"/>
<evidence type="ECO:0000313" key="4">
    <source>
        <dbReference type="EMBL" id="MBM0244532.1"/>
    </source>
</evidence>
<dbReference type="Proteomes" id="UP000270649">
    <property type="component" value="Unassembled WGS sequence"/>
</dbReference>
<dbReference type="GO" id="GO:0009636">
    <property type="term" value="P:response to toxic substance"/>
    <property type="evidence" value="ECO:0007669"/>
    <property type="project" value="TreeGrafter"/>
</dbReference>
<dbReference type="Pfam" id="PF07853">
    <property type="entry name" value="DUF1648"/>
    <property type="match status" value="1"/>
</dbReference>
<dbReference type="InterPro" id="IPR043831">
    <property type="entry name" value="DUF5808"/>
</dbReference>
<evidence type="ECO:0000259" key="3">
    <source>
        <dbReference type="Pfam" id="PF19124"/>
    </source>
</evidence>
<keyword evidence="1" id="KW-1133">Transmembrane helix</keyword>
<name>A0A3M0G8N8_9CORY</name>
<feature type="domain" description="DUF5808" evidence="3">
    <location>
        <begin position="328"/>
        <end position="353"/>
    </location>
</feature>
<feature type="transmembrane region" description="Helical" evidence="1">
    <location>
        <begin position="231"/>
        <end position="254"/>
    </location>
</feature>
<sequence length="374" mass="40739">MILTILMAATTLAITWIMTTIPALAAQGAPLGVRVPHSHLSDPVVVDAISGFKTRTWIVGIAATVLSLFYLNHSWVAALSSLLVIIGSTWAYLSQRRHIIAAKKDGGWFDGVETAVSAQVAGRDADAVQDIDVPTPSFPWLTMLGSLLVIIAGALIVAAHWSDIPDPVPVHWDSSLEPDRWSDKSIGSVFFITFITLGVWLLFAGICWLIQRTAVQPRSERSIKARLRNQANLAASNEAMGTLLLVMSLGLSFMQITSPVPGYQDLARLSFITMVVMSIGGTIAIVAMILRAQSQLEEQLRGVKFPDSDKESPDNDEHYKWGILYYNPDDPAVLVDKRLGVGVSFNYARWQAKVFLAVIALIIIGSIALPLILI</sequence>
<evidence type="ECO:0000256" key="1">
    <source>
        <dbReference type="SAM" id="Phobius"/>
    </source>
</evidence>
<reference evidence="4 7" key="2">
    <citation type="submission" date="2021-01" db="EMBL/GenBank/DDBJ databases">
        <title>Complete genome sequences of Corynebacterium macginleyi strains isolated from infectious keratitis.</title>
        <authorList>
            <person name="Sagerfors S."/>
            <person name="Poehlein A."/>
            <person name="Soderquist B."/>
            <person name="Bruggemann H."/>
        </authorList>
    </citation>
    <scope>NUCLEOTIDE SEQUENCE [LARGE SCALE GENOMIC DNA]</scope>
    <source>
        <strain evidence="4 7">12T220</strain>
    </source>
</reference>
<dbReference type="EMBL" id="JAACBX020000002">
    <property type="protein sequence ID" value="MBM0244532.1"/>
    <property type="molecule type" value="Genomic_DNA"/>
</dbReference>
<accession>A0A3M0G8N8</accession>
<feature type="domain" description="DUF1648" evidence="2">
    <location>
        <begin position="148"/>
        <end position="196"/>
    </location>
</feature>
<proteinExistence type="predicted"/>
<gene>
    <name evidence="5" type="ORF">D9543_05485</name>
    <name evidence="4" type="ORF">GWO63_009860</name>
</gene>
<evidence type="ECO:0000313" key="5">
    <source>
        <dbReference type="EMBL" id="RMB60768.1"/>
    </source>
</evidence>
<dbReference type="PANTHER" id="PTHR37810">
    <property type="entry name" value="IMMUNITY PROTEIN SDPI"/>
    <property type="match status" value="1"/>
</dbReference>
<feature type="transmembrane region" description="Helical" evidence="1">
    <location>
        <begin position="186"/>
        <end position="210"/>
    </location>
</feature>
<keyword evidence="1" id="KW-0472">Membrane</keyword>
<reference evidence="5 6" key="1">
    <citation type="submission" date="2018-10" db="EMBL/GenBank/DDBJ databases">
        <title>Corynebacterium macginleyi genome sequencing and assembly of the type strain and two clinical samples.</title>
        <authorList>
            <person name="Bernier A.-M."/>
            <person name="Bernard K."/>
        </authorList>
    </citation>
    <scope>NUCLEOTIDE SEQUENCE [LARGE SCALE GENOMIC DNA]</scope>
    <source>
        <strain evidence="5 6">NML 120205</strain>
    </source>
</reference>
<dbReference type="InterPro" id="IPR012867">
    <property type="entry name" value="DUF1648"/>
</dbReference>
<keyword evidence="7" id="KW-1185">Reference proteome</keyword>
<organism evidence="5 6">
    <name type="scientific">Corynebacterium macginleyi</name>
    <dbReference type="NCBI Taxonomy" id="38290"/>
    <lineage>
        <taxon>Bacteria</taxon>
        <taxon>Bacillati</taxon>
        <taxon>Actinomycetota</taxon>
        <taxon>Actinomycetes</taxon>
        <taxon>Mycobacteriales</taxon>
        <taxon>Corynebacteriaceae</taxon>
        <taxon>Corynebacterium</taxon>
    </lineage>
</organism>
<evidence type="ECO:0000259" key="2">
    <source>
        <dbReference type="Pfam" id="PF07853"/>
    </source>
</evidence>
<dbReference type="EMBL" id="REGC01000005">
    <property type="protein sequence ID" value="RMB60768.1"/>
    <property type="molecule type" value="Genomic_DNA"/>
</dbReference>
<comment type="caution">
    <text evidence="5">The sequence shown here is derived from an EMBL/GenBank/DDBJ whole genome shotgun (WGS) entry which is preliminary data.</text>
</comment>
<evidence type="ECO:0000313" key="7">
    <source>
        <dbReference type="Proteomes" id="UP001518680"/>
    </source>
</evidence>
<dbReference type="PANTHER" id="PTHR37810:SF5">
    <property type="entry name" value="IMMUNITY PROTEIN SDPI"/>
    <property type="match status" value="1"/>
</dbReference>
<dbReference type="Pfam" id="PF19124">
    <property type="entry name" value="DUF5808"/>
    <property type="match status" value="1"/>
</dbReference>
<dbReference type="RefSeq" id="WP_121927744.1">
    <property type="nucleotide sequence ID" value="NZ_JAACBV010000056.1"/>
</dbReference>
<feature type="transmembrane region" description="Helical" evidence="1">
    <location>
        <begin position="354"/>
        <end position="373"/>
    </location>
</feature>